<gene>
    <name evidence="3" type="ORF">DWW32_09930</name>
</gene>
<evidence type="ECO:0000313" key="3">
    <source>
        <dbReference type="EMBL" id="RGU89940.1"/>
    </source>
</evidence>
<evidence type="ECO:0000313" key="4">
    <source>
        <dbReference type="Proteomes" id="UP000265489"/>
    </source>
</evidence>
<evidence type="ECO:0000256" key="2">
    <source>
        <dbReference type="SAM" id="Phobius"/>
    </source>
</evidence>
<feature type="region of interest" description="Disordered" evidence="1">
    <location>
        <begin position="447"/>
        <end position="517"/>
    </location>
</feature>
<accession>A0A395W4X7</accession>
<feature type="compositionally biased region" description="Basic and acidic residues" evidence="1">
    <location>
        <begin position="447"/>
        <end position="461"/>
    </location>
</feature>
<dbReference type="Proteomes" id="UP000265489">
    <property type="component" value="Unassembled WGS sequence"/>
</dbReference>
<keyword evidence="2" id="KW-0812">Transmembrane</keyword>
<feature type="transmembrane region" description="Helical" evidence="2">
    <location>
        <begin position="410"/>
        <end position="429"/>
    </location>
</feature>
<evidence type="ECO:0000256" key="1">
    <source>
        <dbReference type="SAM" id="MobiDB-lite"/>
    </source>
</evidence>
<organism evidence="3 4">
    <name type="scientific">Holdemanella biformis</name>
    <dbReference type="NCBI Taxonomy" id="1735"/>
    <lineage>
        <taxon>Bacteria</taxon>
        <taxon>Bacillati</taxon>
        <taxon>Bacillota</taxon>
        <taxon>Erysipelotrichia</taxon>
        <taxon>Erysipelotrichales</taxon>
        <taxon>Erysipelotrichaceae</taxon>
        <taxon>Holdemanella</taxon>
    </lineage>
</organism>
<keyword evidence="2" id="KW-0472">Membrane</keyword>
<sequence length="517" mass="59635">MENIIISKEFLDWYEYYNACKEKYSGLVNDVEDKLICGEYKDIELPFSNMNTNNLNRDISSLEKIQVLMMQGSTSQINVEIELVKEKMLESCLNVNFGILCNLFASTLYCMILDSSRVKKHIEDVSKRCKENDFYTSVFIPVYLRNFYACICEECIKGYSSYEFVQSVDSLIEEDKFSEACSLCPIYEEIYIHANKKGLLTKELIQVMHQYGVDVPVSKKKETKQLQVPASVKKKETLPKIVKKSKLDIETRKKIVGDGVKEILDMSDEELISRYDGKSEDEVQEMLYEEPWCEDDYFDDDLLAFLSVLTCMSFDFENVFINWLAHFIFIRLLDIHKKVMVEPPKMVKTTPSKAQSSKVRKVNQSGISSNKSVTRSSKICSEHVSQFSRKVNQARASVAIKQKETSNGKGGIIFLIIIGLLFGYGYISLKKEEAEWDMAQEQYRIESRRKSEQNEFRAREEKRKKKEGQSSNSSSSSSSSYDEGSDDAYSGDYDENRYDNDESYRDGVDDMLDELGE</sequence>
<protein>
    <submittedName>
        <fullName evidence="3">Uncharacterized protein</fullName>
    </submittedName>
</protein>
<dbReference type="EMBL" id="QRYQ01000021">
    <property type="protein sequence ID" value="RGU89940.1"/>
    <property type="molecule type" value="Genomic_DNA"/>
</dbReference>
<reference evidence="3 4" key="1">
    <citation type="submission" date="2018-08" db="EMBL/GenBank/DDBJ databases">
        <title>A genome reference for cultivated species of the human gut microbiota.</title>
        <authorList>
            <person name="Zou Y."/>
            <person name="Xue W."/>
            <person name="Luo G."/>
        </authorList>
    </citation>
    <scope>NUCLEOTIDE SEQUENCE [LARGE SCALE GENOMIC DNA]</scope>
    <source>
        <strain evidence="3 4">AF15-20</strain>
    </source>
</reference>
<comment type="caution">
    <text evidence="3">The sequence shown here is derived from an EMBL/GenBank/DDBJ whole genome shotgun (WGS) entry which is preliminary data.</text>
</comment>
<feature type="compositionally biased region" description="Basic and acidic residues" evidence="1">
    <location>
        <begin position="494"/>
        <end position="508"/>
    </location>
</feature>
<name>A0A395W4X7_9FIRM</name>
<proteinExistence type="predicted"/>
<dbReference type="AlphaFoldDB" id="A0A395W4X7"/>
<dbReference type="RefSeq" id="WP_118325651.1">
    <property type="nucleotide sequence ID" value="NZ_CATXNH010000005.1"/>
</dbReference>
<feature type="compositionally biased region" description="Low complexity" evidence="1">
    <location>
        <begin position="469"/>
        <end position="491"/>
    </location>
</feature>
<dbReference type="GeneID" id="66580523"/>
<keyword evidence="2" id="KW-1133">Transmembrane helix</keyword>